<dbReference type="GO" id="GO:0035368">
    <property type="term" value="F:selenocysteine insertion sequence binding"/>
    <property type="evidence" value="ECO:0007669"/>
    <property type="project" value="InterPro"/>
</dbReference>
<dbReference type="Gene3D" id="3.30.1330.30">
    <property type="match status" value="1"/>
</dbReference>
<dbReference type="OrthoDB" id="263617at2759"/>
<dbReference type="InterPro" id="IPR040051">
    <property type="entry name" value="SECISBP2"/>
</dbReference>
<dbReference type="GO" id="GO:1990904">
    <property type="term" value="C:ribonucleoprotein complex"/>
    <property type="evidence" value="ECO:0007669"/>
    <property type="project" value="TreeGrafter"/>
</dbReference>
<dbReference type="GO" id="GO:0003730">
    <property type="term" value="F:mRNA 3'-UTR binding"/>
    <property type="evidence" value="ECO:0007669"/>
    <property type="project" value="TreeGrafter"/>
</dbReference>
<dbReference type="InterPro" id="IPR035979">
    <property type="entry name" value="RBD_domain_sf"/>
</dbReference>
<feature type="region of interest" description="Disordered" evidence="1">
    <location>
        <begin position="195"/>
        <end position="244"/>
    </location>
</feature>
<comment type="caution">
    <text evidence="3">The sequence shown here is derived from an EMBL/GenBank/DDBJ whole genome shotgun (WGS) entry which is preliminary data.</text>
</comment>
<accession>A0A1Z5KEV5</accession>
<dbReference type="AlphaFoldDB" id="A0A1Z5KEV5"/>
<feature type="domain" description="Ribosomal protein eL8/eL30/eS12/Gadd45" evidence="2">
    <location>
        <begin position="702"/>
        <end position="791"/>
    </location>
</feature>
<feature type="compositionally biased region" description="Basic and acidic residues" evidence="1">
    <location>
        <begin position="48"/>
        <end position="58"/>
    </location>
</feature>
<dbReference type="InterPro" id="IPR029064">
    <property type="entry name" value="Ribosomal_eL30-like_sf"/>
</dbReference>
<proteinExistence type="predicted"/>
<name>A0A1Z5KEV5_FISSO</name>
<dbReference type="InParanoid" id="A0A1Z5KEV5"/>
<gene>
    <name evidence="3" type="ORF">FisN_6Hh408</name>
</gene>
<dbReference type="SUPFAM" id="SSF55315">
    <property type="entry name" value="L30e-like"/>
    <property type="match status" value="1"/>
</dbReference>
<dbReference type="PANTHER" id="PTHR13284">
    <property type="entry name" value="GH01354P"/>
    <property type="match status" value="1"/>
</dbReference>
<organism evidence="3 4">
    <name type="scientific">Fistulifera solaris</name>
    <name type="common">Oleaginous diatom</name>
    <dbReference type="NCBI Taxonomy" id="1519565"/>
    <lineage>
        <taxon>Eukaryota</taxon>
        <taxon>Sar</taxon>
        <taxon>Stramenopiles</taxon>
        <taxon>Ochrophyta</taxon>
        <taxon>Bacillariophyta</taxon>
        <taxon>Bacillariophyceae</taxon>
        <taxon>Bacillariophycidae</taxon>
        <taxon>Naviculales</taxon>
        <taxon>Naviculaceae</taxon>
        <taxon>Fistulifera</taxon>
    </lineage>
</organism>
<sequence length="810" mass="90105">MTVSNFNNRDKNAWAQGSGWNRVATNAPMREYKKPVLLRKSNNTTTQESKHNNNDDVKPTNPSQHPKMACHNNTKNNNKKQTDNIKSQTKPNHNNKSGNNSTLSEKNVKKKQKRSLNEPLPSSLVKQVTKPFSALKATDFPALQAPSSHSTTAPSVVTKPTAAATTTKLNASAPTFYASGVPATDTPTTIAALKPVGPPSLDNNSNNNRTKAKLISSDTNKQIRAPIPPPNPKKSHPTATSSTKTAVNVKNATNSNSNDLPLGQEHALLRLMQQGKMVVTQKGRQRIRPRRKKFSALKKKVLEERLRQWRQKNQGSAQQEAAFTTLAVLGWLTADDDCNDDDEYQELCENFQEMAEKIGTVRRVWLPRRDESPVYVQFQTMQSAEEARHAWNGLNLGGAELQVMALLPSDDKSNLLSETEDDWRLECERAFQEKQASSMKTDTLLEIGLWNALTDDDLEDDECLEESVHDIRVLATSYGPLESLRVEKEESPPRVVLVYTGNLHDVKRIVVQLNQVTLSGNQLLAKVLRDNELPSSSHSDDFVVVLRNVLTTEDLEDEDCLDESMGDIEELAKQFGVVEKVDANIEEQTILVHYTSAEEKQKALTGFHGMVIGGQTVSVTAASGLDDSGVELGDNKKNDITEPMFSGDKRIPERFAECKRVPKIPNSGQPRHYAILSKNETVKPLLMEMLAELMRLQKRAAEDKNAKAKRRLVMGLREVARGIRARKVRMVVMANNLDEYGALDEKLQEILDLAQKEEVPVFFEFSKRSLGKAIGKTIKIAVIGIQNPDGANQQFKKLSGLAAPIPVREP</sequence>
<evidence type="ECO:0000313" key="4">
    <source>
        <dbReference type="Proteomes" id="UP000198406"/>
    </source>
</evidence>
<dbReference type="InterPro" id="IPR004038">
    <property type="entry name" value="Ribosomal_eL8/eL30/eS12/Gad45"/>
</dbReference>
<dbReference type="EMBL" id="BDSP01000216">
    <property type="protein sequence ID" value="GAX24823.1"/>
    <property type="molecule type" value="Genomic_DNA"/>
</dbReference>
<dbReference type="PANTHER" id="PTHR13284:SF4">
    <property type="entry name" value="C2H2-TYPE DOMAIN-CONTAINING PROTEIN"/>
    <property type="match status" value="1"/>
</dbReference>
<feature type="region of interest" description="Disordered" evidence="1">
    <location>
        <begin position="25"/>
        <end position="124"/>
    </location>
</feature>
<feature type="compositionally biased region" description="Polar residues" evidence="1">
    <location>
        <begin position="87"/>
        <end position="105"/>
    </location>
</feature>
<evidence type="ECO:0000256" key="1">
    <source>
        <dbReference type="SAM" id="MobiDB-lite"/>
    </source>
</evidence>
<keyword evidence="4" id="KW-1185">Reference proteome</keyword>
<evidence type="ECO:0000259" key="2">
    <source>
        <dbReference type="Pfam" id="PF01248"/>
    </source>
</evidence>
<dbReference type="Pfam" id="PF01248">
    <property type="entry name" value="Ribosomal_L7Ae"/>
    <property type="match status" value="1"/>
</dbReference>
<dbReference type="GO" id="GO:0043021">
    <property type="term" value="F:ribonucleoprotein complex binding"/>
    <property type="evidence" value="ECO:0007669"/>
    <property type="project" value="TreeGrafter"/>
</dbReference>
<reference evidence="3 4" key="1">
    <citation type="journal article" date="2015" name="Plant Cell">
        <title>Oil accumulation by the oleaginous diatom Fistulifera solaris as revealed by the genome and transcriptome.</title>
        <authorList>
            <person name="Tanaka T."/>
            <person name="Maeda Y."/>
            <person name="Veluchamy A."/>
            <person name="Tanaka M."/>
            <person name="Abida H."/>
            <person name="Marechal E."/>
            <person name="Bowler C."/>
            <person name="Muto M."/>
            <person name="Sunaga Y."/>
            <person name="Tanaka M."/>
            <person name="Yoshino T."/>
            <person name="Taniguchi T."/>
            <person name="Fukuda Y."/>
            <person name="Nemoto M."/>
            <person name="Matsumoto M."/>
            <person name="Wong P.S."/>
            <person name="Aburatani S."/>
            <person name="Fujibuchi W."/>
        </authorList>
    </citation>
    <scope>NUCLEOTIDE SEQUENCE [LARGE SCALE GENOMIC DNA]</scope>
    <source>
        <strain evidence="3 4">JPCC DA0580</strain>
    </source>
</reference>
<evidence type="ECO:0000313" key="3">
    <source>
        <dbReference type="EMBL" id="GAX24823.1"/>
    </source>
</evidence>
<protein>
    <recommendedName>
        <fullName evidence="2">Ribosomal protein eL8/eL30/eS12/Gadd45 domain-containing protein</fullName>
    </recommendedName>
</protein>
<dbReference type="Proteomes" id="UP000198406">
    <property type="component" value="Unassembled WGS sequence"/>
</dbReference>
<dbReference type="GO" id="GO:0005739">
    <property type="term" value="C:mitochondrion"/>
    <property type="evidence" value="ECO:0007669"/>
    <property type="project" value="TreeGrafter"/>
</dbReference>
<dbReference type="SUPFAM" id="SSF54928">
    <property type="entry name" value="RNA-binding domain, RBD"/>
    <property type="match status" value="1"/>
</dbReference>
<dbReference type="InterPro" id="IPR012677">
    <property type="entry name" value="Nucleotide-bd_a/b_plait_sf"/>
</dbReference>
<dbReference type="Gene3D" id="3.30.70.330">
    <property type="match status" value="2"/>
</dbReference>